<protein>
    <recommendedName>
        <fullName evidence="3">Deoxyhypusine synthase</fullName>
    </recommendedName>
</protein>
<evidence type="ECO:0000313" key="1">
    <source>
        <dbReference type="EMBL" id="QAT16412.1"/>
    </source>
</evidence>
<name>A0A410P2U1_VELA1</name>
<dbReference type="AlphaFoldDB" id="A0A410P2U1"/>
<sequence length="314" mass="34271">MLCFMDISKLKTYSINARKSKVDKSFLARPLPAKAGFRSFLNSLPNLLKAKELREIVAAIVCARKKKKPVLLMMGAHVVKCGLSPLVVEFLKKGIFTSVSTNGAGIIHDFELAYCGRTSEDVACTIKDGSFGMARQTAEFLNGAIADGADKGLGLGASVGRWIEAEKLRYRKLSIAAACFRLGRLLSVHVALGTDIIHQHPSCDGARTGEATLRDFRSLTEEVARLDGGGVVVNFGSAVILPEVFLKALSVARNLTGRVRDFTTVNFDMNFHYRPHQNIVTRPLDGCGRGYYILGHHEIMMPLLFQAITEAGTI</sequence>
<accession>A0A410P2U1</accession>
<organism evidence="1 2">
    <name type="scientific">Velamenicoccus archaeovorus</name>
    <dbReference type="NCBI Taxonomy" id="1930593"/>
    <lineage>
        <taxon>Bacteria</taxon>
        <taxon>Pseudomonadati</taxon>
        <taxon>Candidatus Omnitrophota</taxon>
        <taxon>Candidatus Velamenicoccus</taxon>
    </lineage>
</organism>
<dbReference type="KEGG" id="vai:BU251_01040"/>
<reference evidence="1 2" key="1">
    <citation type="submission" date="2017-01" db="EMBL/GenBank/DDBJ databases">
        <title>First insights into the biology of 'candidatus Vampirococcus archaeovorus'.</title>
        <authorList>
            <person name="Kizina J."/>
            <person name="Jordan S."/>
            <person name="Stueber K."/>
            <person name="Reinhardt R."/>
            <person name="Harder J."/>
        </authorList>
    </citation>
    <scope>NUCLEOTIDE SEQUENCE [LARGE SCALE GENOMIC DNA]</scope>
    <source>
        <strain evidence="1 2">LiM</strain>
    </source>
</reference>
<evidence type="ECO:0000313" key="2">
    <source>
        <dbReference type="Proteomes" id="UP000287243"/>
    </source>
</evidence>
<keyword evidence="2" id="KW-1185">Reference proteome</keyword>
<evidence type="ECO:0008006" key="3">
    <source>
        <dbReference type="Google" id="ProtNLM"/>
    </source>
</evidence>
<dbReference type="Gene3D" id="3.40.50.10690">
    <property type="entry name" value="putative lor/sdh protein like domains"/>
    <property type="match status" value="1"/>
</dbReference>
<proteinExistence type="predicted"/>
<dbReference type="OrthoDB" id="9780825at2"/>
<dbReference type="Proteomes" id="UP000287243">
    <property type="component" value="Chromosome"/>
</dbReference>
<dbReference type="EMBL" id="CP019384">
    <property type="protein sequence ID" value="QAT16412.1"/>
    <property type="molecule type" value="Genomic_DNA"/>
</dbReference>
<gene>
    <name evidence="1" type="ORF">BU251_01040</name>
</gene>